<feature type="transmembrane region" description="Helical" evidence="6">
    <location>
        <begin position="212"/>
        <end position="234"/>
    </location>
</feature>
<evidence type="ECO:0000256" key="2">
    <source>
        <dbReference type="ARBA" id="ARBA00010992"/>
    </source>
</evidence>
<dbReference type="GO" id="GO:0005351">
    <property type="term" value="F:carbohydrate:proton symporter activity"/>
    <property type="evidence" value="ECO:0007669"/>
    <property type="project" value="TreeGrafter"/>
</dbReference>
<reference evidence="8" key="1">
    <citation type="submission" date="2013-07" db="EMBL/GenBank/DDBJ databases">
        <title>The Genome Sequence of Cryptococcus dejecticola CBS10117.</title>
        <authorList>
            <consortium name="The Broad Institute Genome Sequencing Platform"/>
            <person name="Cuomo C."/>
            <person name="Litvintseva A."/>
            <person name="Chen Y."/>
            <person name="Heitman J."/>
            <person name="Sun S."/>
            <person name="Springer D."/>
            <person name="Dromer F."/>
            <person name="Young S.K."/>
            <person name="Zeng Q."/>
            <person name="Gargeya S."/>
            <person name="Fitzgerald M."/>
            <person name="Abouelleil A."/>
            <person name="Alvarado L."/>
            <person name="Berlin A.M."/>
            <person name="Chapman S.B."/>
            <person name="Dewar J."/>
            <person name="Goldberg J."/>
            <person name="Griggs A."/>
            <person name="Gujja S."/>
            <person name="Hansen M."/>
            <person name="Howarth C."/>
            <person name="Imamovic A."/>
            <person name="Larimer J."/>
            <person name="McCowan C."/>
            <person name="Murphy C."/>
            <person name="Pearson M."/>
            <person name="Priest M."/>
            <person name="Roberts A."/>
            <person name="Saif S."/>
            <person name="Shea T."/>
            <person name="Sykes S."/>
            <person name="Wortman J."/>
            <person name="Nusbaum C."/>
            <person name="Birren B."/>
        </authorList>
    </citation>
    <scope>NUCLEOTIDE SEQUENCE [LARGE SCALE GENOMIC DNA]</scope>
    <source>
        <strain evidence="8">CBS 10117</strain>
    </source>
</reference>
<evidence type="ECO:0000313" key="8">
    <source>
        <dbReference type="EMBL" id="OBR83217.1"/>
    </source>
</evidence>
<sequence length="396" mass="44048">MFDIGSGHLRFARRAPQSGDCKTTLPIRGGKQTLPPDLHLILEGVANLEIYNRNDSLVWIVPIAVRFFFPILIIVGSPFLPESPRWLIQKGRHEDGFRSFRRLSSKDVTDTDVRAELDATIAGYEHHKAVVASTSWIQLFRGTDLRRTLIGVGVMCLIQGRGISFTNNYLNITLISLGFSHVYELLVIIYAAMIVISFLGFYLPDKVGRRPLLLYGFCVMLGCMVIIGACAAGTDNKPTGSLGKLTLAGTFIWILVYSLLSIQGPVSWLTASEISSSALREKTLALSAWGCFVSGLISNICVPYIQDADYGNLQGQIAFVFAGITVFAIVFCLFIPELKGRSLEDLDLMFEAKIPARRFQKYDIHQLRPENQGTELEAPTDDKLKIEENTRHVETI</sequence>
<gene>
    <name evidence="8" type="ORF">I303_06776</name>
</gene>
<dbReference type="PROSITE" id="PS50850">
    <property type="entry name" value="MFS"/>
    <property type="match status" value="1"/>
</dbReference>
<dbReference type="AlphaFoldDB" id="A0A1A5ZZI6"/>
<feature type="transmembrane region" description="Helical" evidence="6">
    <location>
        <begin position="283"/>
        <end position="305"/>
    </location>
</feature>
<dbReference type="InterPro" id="IPR050360">
    <property type="entry name" value="MFS_Sugar_Transporters"/>
</dbReference>
<dbReference type="EMBL" id="KI894034">
    <property type="protein sequence ID" value="OBR83217.1"/>
    <property type="molecule type" value="Genomic_DNA"/>
</dbReference>
<feature type="transmembrane region" description="Helical" evidence="6">
    <location>
        <begin position="246"/>
        <end position="271"/>
    </location>
</feature>
<feature type="transmembrane region" description="Helical" evidence="6">
    <location>
        <begin position="149"/>
        <end position="170"/>
    </location>
</feature>
<accession>A0A1A5ZZI6</accession>
<comment type="subcellular location">
    <subcellularLocation>
        <location evidence="1">Membrane</location>
        <topology evidence="1">Multi-pass membrane protein</topology>
    </subcellularLocation>
</comment>
<keyword evidence="5 6" id="KW-0472">Membrane</keyword>
<dbReference type="GO" id="GO:0016020">
    <property type="term" value="C:membrane"/>
    <property type="evidence" value="ECO:0007669"/>
    <property type="project" value="UniProtKB-SubCell"/>
</dbReference>
<evidence type="ECO:0000259" key="7">
    <source>
        <dbReference type="PROSITE" id="PS50850"/>
    </source>
</evidence>
<evidence type="ECO:0000256" key="4">
    <source>
        <dbReference type="ARBA" id="ARBA00022989"/>
    </source>
</evidence>
<dbReference type="InterPro" id="IPR036259">
    <property type="entry name" value="MFS_trans_sf"/>
</dbReference>
<dbReference type="SUPFAM" id="SSF103473">
    <property type="entry name" value="MFS general substrate transporter"/>
    <property type="match status" value="1"/>
</dbReference>
<proteinExistence type="inferred from homology"/>
<keyword evidence="4 6" id="KW-1133">Transmembrane helix</keyword>
<evidence type="ECO:0000256" key="6">
    <source>
        <dbReference type="SAM" id="Phobius"/>
    </source>
</evidence>
<organism evidence="8">
    <name type="scientific">Kwoniella dejecticola CBS 10117</name>
    <dbReference type="NCBI Taxonomy" id="1296121"/>
    <lineage>
        <taxon>Eukaryota</taxon>
        <taxon>Fungi</taxon>
        <taxon>Dikarya</taxon>
        <taxon>Basidiomycota</taxon>
        <taxon>Agaricomycotina</taxon>
        <taxon>Tremellomycetes</taxon>
        <taxon>Tremellales</taxon>
        <taxon>Cryptococcaceae</taxon>
        <taxon>Kwoniella</taxon>
    </lineage>
</organism>
<name>A0A1A5ZZI6_9TREE</name>
<feature type="transmembrane region" description="Helical" evidence="6">
    <location>
        <begin position="182"/>
        <end position="203"/>
    </location>
</feature>
<evidence type="ECO:0000256" key="3">
    <source>
        <dbReference type="ARBA" id="ARBA00022692"/>
    </source>
</evidence>
<feature type="domain" description="Major facilitator superfamily (MFS) profile" evidence="7">
    <location>
        <begin position="1"/>
        <end position="340"/>
    </location>
</feature>
<dbReference type="InterPro" id="IPR005828">
    <property type="entry name" value="MFS_sugar_transport-like"/>
</dbReference>
<dbReference type="OrthoDB" id="6612291at2759"/>
<feature type="transmembrane region" description="Helical" evidence="6">
    <location>
        <begin position="317"/>
        <end position="335"/>
    </location>
</feature>
<dbReference type="STRING" id="1296121.A0A1A5ZZI6"/>
<dbReference type="PANTHER" id="PTHR48022">
    <property type="entry name" value="PLASTIDIC GLUCOSE TRANSPORTER 4"/>
    <property type="match status" value="1"/>
</dbReference>
<evidence type="ECO:0000256" key="1">
    <source>
        <dbReference type="ARBA" id="ARBA00004141"/>
    </source>
</evidence>
<dbReference type="InterPro" id="IPR020846">
    <property type="entry name" value="MFS_dom"/>
</dbReference>
<dbReference type="Gene3D" id="1.20.1250.20">
    <property type="entry name" value="MFS general substrate transporter like domains"/>
    <property type="match status" value="1"/>
</dbReference>
<protein>
    <recommendedName>
        <fullName evidence="7">Major facilitator superfamily (MFS) profile domain-containing protein</fullName>
    </recommendedName>
</protein>
<evidence type="ECO:0000256" key="5">
    <source>
        <dbReference type="ARBA" id="ARBA00023136"/>
    </source>
</evidence>
<feature type="transmembrane region" description="Helical" evidence="6">
    <location>
        <begin position="57"/>
        <end position="80"/>
    </location>
</feature>
<comment type="similarity">
    <text evidence="2">Belongs to the major facilitator superfamily. Sugar transporter (TC 2.A.1.1) family.</text>
</comment>
<dbReference type="PANTHER" id="PTHR48022:SF2">
    <property type="entry name" value="PLASTIDIC GLUCOSE TRANSPORTER 4"/>
    <property type="match status" value="1"/>
</dbReference>
<dbReference type="VEuPathDB" id="FungiDB:I303_06776"/>
<dbReference type="Pfam" id="PF00083">
    <property type="entry name" value="Sugar_tr"/>
    <property type="match status" value="1"/>
</dbReference>
<keyword evidence="3 6" id="KW-0812">Transmembrane</keyword>